<name>Q8VKK4_MYCTO</name>
<keyword evidence="2" id="KW-1185">Reference proteome</keyword>
<organism evidence="1 2">
    <name type="scientific">Mycobacterium tuberculosis (strain CDC 1551 / Oshkosh)</name>
    <dbReference type="NCBI Taxonomy" id="83331"/>
    <lineage>
        <taxon>Bacteria</taxon>
        <taxon>Bacillati</taxon>
        <taxon>Actinomycetota</taxon>
        <taxon>Actinomycetes</taxon>
        <taxon>Mycobacteriales</taxon>
        <taxon>Mycobacteriaceae</taxon>
        <taxon>Mycobacterium</taxon>
        <taxon>Mycobacterium tuberculosis complex</taxon>
    </lineage>
</organism>
<proteinExistence type="predicted"/>
<gene>
    <name evidence="1" type="ordered locus">MT0525</name>
</gene>
<dbReference type="EMBL" id="AE000516">
    <property type="protein sequence ID" value="AAK44748.1"/>
    <property type="molecule type" value="Genomic_DNA"/>
</dbReference>
<dbReference type="KEGG" id="mtc:MT0525"/>
<evidence type="ECO:0000313" key="1">
    <source>
        <dbReference type="EMBL" id="AAK44748.1"/>
    </source>
</evidence>
<protein>
    <submittedName>
        <fullName evidence="1">Uncharacterized protein</fullName>
    </submittedName>
</protein>
<dbReference type="HOGENOM" id="CLU_1376848_0_0_11"/>
<dbReference type="Proteomes" id="UP000001020">
    <property type="component" value="Chromosome"/>
</dbReference>
<sequence length="198" mass="21550">MSCVPLVVSPCDVIERTLLSPLDRCNRRHRCIGIGFVVGRFSQHGDDTGDHRLSFGVGNFASDLGEHRAVGFDDGVKIGVEVQLVVGQDRPVEAELLVAMKDPGDVDRDIELGEDLQLHAPAGDRQEGQRGYQRGVTGRCGIRLAVVGRVVVFDRDRELADLLAPHQKVVRRPIMLADQCLGFFGNCHAAAALRANSC</sequence>
<accession>Q8VKK4</accession>
<reference evidence="1 2" key="1">
    <citation type="journal article" date="2002" name="J. Bacteriol.">
        <title>Whole-genome comparison of Mycobacterium tuberculosis clinical and laboratory strains.</title>
        <authorList>
            <person name="Fleischmann R.D."/>
            <person name="Alland D."/>
            <person name="Eisen J.A."/>
            <person name="Carpenter L."/>
            <person name="White O."/>
            <person name="Peterson J."/>
            <person name="DeBoy R."/>
            <person name="Dodson R."/>
            <person name="Gwinn M."/>
            <person name="Haft D."/>
            <person name="Hickey E."/>
            <person name="Kolonay J.F."/>
            <person name="Nelson W.C."/>
            <person name="Umayam L.A."/>
            <person name="Ermolaeva M."/>
            <person name="Salzberg S.L."/>
            <person name="Delcher A."/>
            <person name="Utterback T."/>
            <person name="Weidman J."/>
            <person name="Khouri H."/>
            <person name="Gill J."/>
            <person name="Mikula A."/>
            <person name="Bishai W."/>
            <person name="Jacobs Jr W.R.Jr."/>
            <person name="Venter J.C."/>
            <person name="Fraser C.M."/>
        </authorList>
    </citation>
    <scope>NUCLEOTIDE SEQUENCE [LARGE SCALE GENOMIC DNA]</scope>
    <source>
        <strain evidence="2">CDC 1551 / Oshkosh</strain>
    </source>
</reference>
<dbReference type="AlphaFoldDB" id="Q8VKK4"/>
<evidence type="ECO:0000313" key="2">
    <source>
        <dbReference type="Proteomes" id="UP000001020"/>
    </source>
</evidence>